<feature type="coiled-coil region" evidence="1">
    <location>
        <begin position="300"/>
        <end position="327"/>
    </location>
</feature>
<evidence type="ECO:0008006" key="5">
    <source>
        <dbReference type="Google" id="ProtNLM"/>
    </source>
</evidence>
<feature type="region of interest" description="Disordered" evidence="2">
    <location>
        <begin position="1"/>
        <end position="109"/>
    </location>
</feature>
<evidence type="ECO:0000256" key="1">
    <source>
        <dbReference type="SAM" id="Coils"/>
    </source>
</evidence>
<organism evidence="3 4">
    <name type="scientific">Lasiosphaeria hispida</name>
    <dbReference type="NCBI Taxonomy" id="260671"/>
    <lineage>
        <taxon>Eukaryota</taxon>
        <taxon>Fungi</taxon>
        <taxon>Dikarya</taxon>
        <taxon>Ascomycota</taxon>
        <taxon>Pezizomycotina</taxon>
        <taxon>Sordariomycetes</taxon>
        <taxon>Sordariomycetidae</taxon>
        <taxon>Sordariales</taxon>
        <taxon>Lasiosphaeriaceae</taxon>
        <taxon>Lasiosphaeria</taxon>
    </lineage>
</organism>
<feature type="compositionally biased region" description="Low complexity" evidence="2">
    <location>
        <begin position="1"/>
        <end position="13"/>
    </location>
</feature>
<feature type="region of interest" description="Disordered" evidence="2">
    <location>
        <begin position="474"/>
        <end position="526"/>
    </location>
</feature>
<name>A0AAJ0HHP7_9PEZI</name>
<feature type="compositionally biased region" description="Low complexity" evidence="2">
    <location>
        <begin position="496"/>
        <end position="511"/>
    </location>
</feature>
<evidence type="ECO:0000313" key="4">
    <source>
        <dbReference type="Proteomes" id="UP001275084"/>
    </source>
</evidence>
<protein>
    <recommendedName>
        <fullName evidence="5">BZIP domain-containing protein</fullName>
    </recommendedName>
</protein>
<keyword evidence="4" id="KW-1185">Reference proteome</keyword>
<keyword evidence="1" id="KW-0175">Coiled coil</keyword>
<feature type="compositionally biased region" description="Gly residues" evidence="2">
    <location>
        <begin position="41"/>
        <end position="62"/>
    </location>
</feature>
<dbReference type="Proteomes" id="UP001275084">
    <property type="component" value="Unassembled WGS sequence"/>
</dbReference>
<feature type="compositionally biased region" description="Low complexity" evidence="2">
    <location>
        <begin position="63"/>
        <end position="88"/>
    </location>
</feature>
<comment type="caution">
    <text evidence="3">The sequence shown here is derived from an EMBL/GenBank/DDBJ whole genome shotgun (WGS) entry which is preliminary data.</text>
</comment>
<accession>A0AAJ0HHP7</accession>
<sequence>MAPHTQTQAAPTASEVRLSDSTGSSGGSGSNGSAPASNNGTGTGTGNSGAGKRVGGVRGGGVTKRSAGKAAATAAAAPKTPALAALPRARTRRAGAAGGRVPRAARPQRAEDEPIEITEDMSPDEITRAQKHNSQVNNNRMVAKSRFKRGLVVLEQENTIQGLERDVGFLTQMVTTCEAMMRDRGLADEFDMRKREVLRHNDRPEHLPVAETLYKRDAGAAYWALSVPETVNDLRRNAELVVESGEVTRFKDEKLAAAAVAVTGKTIGNQEEYGFAKERDRLVEKFTEHAKSEAVCAKSIEDSQKKLQEAQRKAEAHRQEQASLRALAVSRGYSDLLPSLEASLSSQPASWSSSSPSRSLLTVLTTSATEVISPLSPTHGGGNADNSSWGGLGAAGVEVNDDVNAFAVAAGGSGRVPWNAVPTHEGGRSVYPVAPLLPTSQQQQQPHAVAPRDPLADDAHRFAANVDLSPQQWQYPHQTERHPQQHGIDALSQGMQPQTHGPFEQQQQQQPAGPPRPVEPLAPNESPIDPCLLVNLILDESVEIEQSSGNEALFTRWFPDITKEADTNLPTSGQLSFDT</sequence>
<dbReference type="AlphaFoldDB" id="A0AAJ0HHP7"/>
<evidence type="ECO:0000256" key="2">
    <source>
        <dbReference type="SAM" id="MobiDB-lite"/>
    </source>
</evidence>
<proteinExistence type="predicted"/>
<feature type="compositionally biased region" description="Low complexity" evidence="2">
    <location>
        <begin position="31"/>
        <end position="40"/>
    </location>
</feature>
<gene>
    <name evidence="3" type="ORF">B0T25DRAFT_607018</name>
</gene>
<evidence type="ECO:0000313" key="3">
    <source>
        <dbReference type="EMBL" id="KAK3352916.1"/>
    </source>
</evidence>
<reference evidence="3" key="2">
    <citation type="submission" date="2023-06" db="EMBL/GenBank/DDBJ databases">
        <authorList>
            <consortium name="Lawrence Berkeley National Laboratory"/>
            <person name="Haridas S."/>
            <person name="Hensen N."/>
            <person name="Bonometti L."/>
            <person name="Westerberg I."/>
            <person name="Brannstrom I.O."/>
            <person name="Guillou S."/>
            <person name="Cros-Aarteil S."/>
            <person name="Calhoun S."/>
            <person name="Kuo A."/>
            <person name="Mondo S."/>
            <person name="Pangilinan J."/>
            <person name="Riley R."/>
            <person name="Labutti K."/>
            <person name="Andreopoulos B."/>
            <person name="Lipzen A."/>
            <person name="Chen C."/>
            <person name="Yanf M."/>
            <person name="Daum C."/>
            <person name="Ng V."/>
            <person name="Clum A."/>
            <person name="Steindorff A."/>
            <person name="Ohm R."/>
            <person name="Martin F."/>
            <person name="Silar P."/>
            <person name="Natvig D."/>
            <person name="Lalanne C."/>
            <person name="Gautier V."/>
            <person name="Ament-Velasquez S.L."/>
            <person name="Kruys A."/>
            <person name="Hutchinson M.I."/>
            <person name="Powell A.J."/>
            <person name="Barry K."/>
            <person name="Miller A.N."/>
            <person name="Grigoriev I.V."/>
            <person name="Debuchy R."/>
            <person name="Gladieux P."/>
            <person name="Thoren M.H."/>
            <person name="Johannesson H."/>
        </authorList>
    </citation>
    <scope>NUCLEOTIDE SEQUENCE</scope>
    <source>
        <strain evidence="3">CBS 955.72</strain>
    </source>
</reference>
<dbReference type="EMBL" id="JAUIQD010000004">
    <property type="protein sequence ID" value="KAK3352916.1"/>
    <property type="molecule type" value="Genomic_DNA"/>
</dbReference>
<reference evidence="3" key="1">
    <citation type="journal article" date="2023" name="Mol. Phylogenet. Evol.">
        <title>Genome-scale phylogeny and comparative genomics of the fungal order Sordariales.</title>
        <authorList>
            <person name="Hensen N."/>
            <person name="Bonometti L."/>
            <person name="Westerberg I."/>
            <person name="Brannstrom I.O."/>
            <person name="Guillou S."/>
            <person name="Cros-Aarteil S."/>
            <person name="Calhoun S."/>
            <person name="Haridas S."/>
            <person name="Kuo A."/>
            <person name="Mondo S."/>
            <person name="Pangilinan J."/>
            <person name="Riley R."/>
            <person name="LaButti K."/>
            <person name="Andreopoulos B."/>
            <person name="Lipzen A."/>
            <person name="Chen C."/>
            <person name="Yan M."/>
            <person name="Daum C."/>
            <person name="Ng V."/>
            <person name="Clum A."/>
            <person name="Steindorff A."/>
            <person name="Ohm R.A."/>
            <person name="Martin F."/>
            <person name="Silar P."/>
            <person name="Natvig D.O."/>
            <person name="Lalanne C."/>
            <person name="Gautier V."/>
            <person name="Ament-Velasquez S.L."/>
            <person name="Kruys A."/>
            <person name="Hutchinson M.I."/>
            <person name="Powell A.J."/>
            <person name="Barry K."/>
            <person name="Miller A.N."/>
            <person name="Grigoriev I.V."/>
            <person name="Debuchy R."/>
            <person name="Gladieux P."/>
            <person name="Hiltunen Thoren M."/>
            <person name="Johannesson H."/>
        </authorList>
    </citation>
    <scope>NUCLEOTIDE SEQUENCE</scope>
    <source>
        <strain evidence="3">CBS 955.72</strain>
    </source>
</reference>